<keyword evidence="6" id="KW-0804">Transcription</keyword>
<dbReference type="PANTHER" id="PTHR33202:SF7">
    <property type="entry name" value="FERRIC UPTAKE REGULATION PROTEIN"/>
    <property type="match status" value="1"/>
</dbReference>
<feature type="binding site" evidence="7">
    <location>
        <position position="80"/>
    </location>
    <ligand>
        <name>Zn(2+)</name>
        <dbReference type="ChEBI" id="CHEBI:29105"/>
    </ligand>
</feature>
<keyword evidence="3 7" id="KW-0862">Zinc</keyword>
<dbReference type="SUPFAM" id="SSF46785">
    <property type="entry name" value="Winged helix' DNA-binding domain"/>
    <property type="match status" value="1"/>
</dbReference>
<dbReference type="GO" id="GO:0003700">
    <property type="term" value="F:DNA-binding transcription factor activity"/>
    <property type="evidence" value="ECO:0007669"/>
    <property type="project" value="InterPro"/>
</dbReference>
<accession>A0A0M2NJE6</accession>
<evidence type="ECO:0000256" key="1">
    <source>
        <dbReference type="ARBA" id="ARBA00007957"/>
    </source>
</evidence>
<comment type="cofactor">
    <cofactor evidence="7">
        <name>Zn(2+)</name>
        <dbReference type="ChEBI" id="CHEBI:29105"/>
    </cofactor>
    <text evidence="7">Binds 1 zinc ion per subunit.</text>
</comment>
<dbReference type="GO" id="GO:0008270">
    <property type="term" value="F:zinc ion binding"/>
    <property type="evidence" value="ECO:0007669"/>
    <property type="project" value="TreeGrafter"/>
</dbReference>
<dbReference type="InterPro" id="IPR002481">
    <property type="entry name" value="FUR"/>
</dbReference>
<evidence type="ECO:0000256" key="7">
    <source>
        <dbReference type="PIRSR" id="PIRSR602481-1"/>
    </source>
</evidence>
<evidence type="ECO:0000313" key="9">
    <source>
        <dbReference type="EMBL" id="KKI50552.1"/>
    </source>
</evidence>
<dbReference type="CDD" id="cd07153">
    <property type="entry name" value="Fur_like"/>
    <property type="match status" value="1"/>
</dbReference>
<dbReference type="STRING" id="270498.CHK_2018"/>
<evidence type="ECO:0000256" key="6">
    <source>
        <dbReference type="ARBA" id="ARBA00023163"/>
    </source>
</evidence>
<organism evidence="9 10">
    <name type="scientific">Christensenella hongkongensis</name>
    <dbReference type="NCBI Taxonomy" id="270498"/>
    <lineage>
        <taxon>Bacteria</taxon>
        <taxon>Bacillati</taxon>
        <taxon>Bacillota</taxon>
        <taxon>Clostridia</taxon>
        <taxon>Christensenellales</taxon>
        <taxon>Christensenellaceae</taxon>
        <taxon>Christensenella</taxon>
    </lineage>
</organism>
<keyword evidence="8" id="KW-0408">Iron</keyword>
<reference evidence="9 10" key="1">
    <citation type="submission" date="2015-04" db="EMBL/GenBank/DDBJ databases">
        <title>Draft genome sequence of bacteremic isolate Catabacter hongkongensis type strain HKU16T.</title>
        <authorList>
            <person name="Lau S.K."/>
            <person name="Teng J.L."/>
            <person name="Huang Y."/>
            <person name="Curreem S.O."/>
            <person name="Tsui S.K."/>
            <person name="Woo P.C."/>
        </authorList>
    </citation>
    <scope>NUCLEOTIDE SEQUENCE [LARGE SCALE GENOMIC DNA]</scope>
    <source>
        <strain evidence="9 10">HKU16</strain>
    </source>
</reference>
<name>A0A0M2NJE6_9FIRM</name>
<feature type="binding site" evidence="7">
    <location>
        <position position="123"/>
    </location>
    <ligand>
        <name>Zn(2+)</name>
        <dbReference type="ChEBI" id="CHEBI:29105"/>
    </ligand>
</feature>
<dbReference type="InterPro" id="IPR043135">
    <property type="entry name" value="Fur_C"/>
</dbReference>
<sequence>METRNTMQKSIILEQLKKLQHPTADEVYGAVVKVHPSISKATVYRNLGAMSEKGAISRVKIPDGADRFDKTLEKHYHIRCSECGKVFDVDMPYLSKLEDEIRDTHGFDIEGHEIVFVGVCPGCKIKKRGMKEWKI</sequence>
<keyword evidence="2" id="KW-0678">Repressor</keyword>
<dbReference type="Pfam" id="PF01475">
    <property type="entry name" value="FUR"/>
    <property type="match status" value="1"/>
</dbReference>
<dbReference type="GO" id="GO:1900376">
    <property type="term" value="P:regulation of secondary metabolite biosynthetic process"/>
    <property type="evidence" value="ECO:0007669"/>
    <property type="project" value="TreeGrafter"/>
</dbReference>
<dbReference type="InterPro" id="IPR036390">
    <property type="entry name" value="WH_DNA-bd_sf"/>
</dbReference>
<comment type="similarity">
    <text evidence="1">Belongs to the Fur family.</text>
</comment>
<dbReference type="GO" id="GO:0045892">
    <property type="term" value="P:negative regulation of DNA-templated transcription"/>
    <property type="evidence" value="ECO:0007669"/>
    <property type="project" value="TreeGrafter"/>
</dbReference>
<dbReference type="Gene3D" id="1.10.10.10">
    <property type="entry name" value="Winged helix-like DNA-binding domain superfamily/Winged helix DNA-binding domain"/>
    <property type="match status" value="1"/>
</dbReference>
<dbReference type="PATRIC" id="fig|270498.16.peg.1534"/>
<evidence type="ECO:0000313" key="10">
    <source>
        <dbReference type="Proteomes" id="UP000034076"/>
    </source>
</evidence>
<dbReference type="InterPro" id="IPR036388">
    <property type="entry name" value="WH-like_DNA-bd_sf"/>
</dbReference>
<dbReference type="Gene3D" id="3.30.1490.190">
    <property type="match status" value="1"/>
</dbReference>
<keyword evidence="7" id="KW-0479">Metal-binding</keyword>
<dbReference type="PANTHER" id="PTHR33202">
    <property type="entry name" value="ZINC UPTAKE REGULATION PROTEIN"/>
    <property type="match status" value="1"/>
</dbReference>
<proteinExistence type="inferred from homology"/>
<feature type="binding site" evidence="7">
    <location>
        <position position="120"/>
    </location>
    <ligand>
        <name>Zn(2+)</name>
        <dbReference type="ChEBI" id="CHEBI:29105"/>
    </ligand>
</feature>
<evidence type="ECO:0000256" key="8">
    <source>
        <dbReference type="PIRSR" id="PIRSR602481-2"/>
    </source>
</evidence>
<dbReference type="AlphaFoldDB" id="A0A0M2NJE6"/>
<evidence type="ECO:0000256" key="2">
    <source>
        <dbReference type="ARBA" id="ARBA00022491"/>
    </source>
</evidence>
<dbReference type="EMBL" id="LAYJ01000105">
    <property type="protein sequence ID" value="KKI50552.1"/>
    <property type="molecule type" value="Genomic_DNA"/>
</dbReference>
<evidence type="ECO:0000256" key="4">
    <source>
        <dbReference type="ARBA" id="ARBA00023015"/>
    </source>
</evidence>
<dbReference type="RefSeq" id="WP_046443862.1">
    <property type="nucleotide sequence ID" value="NZ_LAYJ01000105.1"/>
</dbReference>
<comment type="cofactor">
    <cofactor evidence="8">
        <name>Mn(2+)</name>
        <dbReference type="ChEBI" id="CHEBI:29035"/>
    </cofactor>
    <cofactor evidence="8">
        <name>Fe(2+)</name>
        <dbReference type="ChEBI" id="CHEBI:29033"/>
    </cofactor>
    <text evidence="8">Binds 1 Mn(2+) or Fe(2+) ion per subunit.</text>
</comment>
<keyword evidence="4" id="KW-0805">Transcription regulation</keyword>
<feature type="binding site" evidence="7">
    <location>
        <position position="83"/>
    </location>
    <ligand>
        <name>Zn(2+)</name>
        <dbReference type="ChEBI" id="CHEBI:29105"/>
    </ligand>
</feature>
<keyword evidence="10" id="KW-1185">Reference proteome</keyword>
<feature type="binding site" evidence="8">
    <location>
        <position position="112"/>
    </location>
    <ligand>
        <name>Fe cation</name>
        <dbReference type="ChEBI" id="CHEBI:24875"/>
    </ligand>
</feature>
<comment type="caution">
    <text evidence="9">The sequence shown here is derived from an EMBL/GenBank/DDBJ whole genome shotgun (WGS) entry which is preliminary data.</text>
</comment>
<gene>
    <name evidence="9" type="ORF">CHK_2018</name>
</gene>
<keyword evidence="5" id="KW-0238">DNA-binding</keyword>
<protein>
    <submittedName>
        <fullName evidence="9">Peroxide stress regulator PerR, FUR family</fullName>
    </submittedName>
</protein>
<dbReference type="GO" id="GO:0000976">
    <property type="term" value="F:transcription cis-regulatory region binding"/>
    <property type="evidence" value="ECO:0007669"/>
    <property type="project" value="TreeGrafter"/>
</dbReference>
<dbReference type="OrthoDB" id="8659436at2"/>
<evidence type="ECO:0000256" key="5">
    <source>
        <dbReference type="ARBA" id="ARBA00023125"/>
    </source>
</evidence>
<evidence type="ECO:0000256" key="3">
    <source>
        <dbReference type="ARBA" id="ARBA00022833"/>
    </source>
</evidence>
<dbReference type="Proteomes" id="UP000034076">
    <property type="component" value="Unassembled WGS sequence"/>
</dbReference>